<name>A0A061S3F1_9CHLO</name>
<dbReference type="AlphaFoldDB" id="A0A061S3F1"/>
<reference evidence="2" key="1">
    <citation type="submission" date="2014-05" db="EMBL/GenBank/DDBJ databases">
        <title>The transcriptome of the halophilic microalga Tetraselmis sp. GSL018 isolated from the Great Salt Lake, Utah.</title>
        <authorList>
            <person name="Jinkerson R.E."/>
            <person name="D'Adamo S."/>
            <person name="Posewitz M.C."/>
        </authorList>
    </citation>
    <scope>NUCLEOTIDE SEQUENCE</scope>
    <source>
        <strain evidence="2">GSL018</strain>
    </source>
</reference>
<sequence length="63" mass="7638">MAREFDCHPLLSAEECRTWDRRLMQPTQMSSEQYRQRRRPESDRGHERAKGPRQVPRTPKNRS</sequence>
<proteinExistence type="predicted"/>
<evidence type="ECO:0000256" key="1">
    <source>
        <dbReference type="SAM" id="MobiDB-lite"/>
    </source>
</evidence>
<dbReference type="EMBL" id="GBEZ01005674">
    <property type="protein sequence ID" value="JAC79662.1"/>
    <property type="molecule type" value="Transcribed_RNA"/>
</dbReference>
<protein>
    <submittedName>
        <fullName evidence="2">Uncharacterized protein</fullName>
    </submittedName>
</protein>
<evidence type="ECO:0000313" key="2">
    <source>
        <dbReference type="EMBL" id="JAC79662.1"/>
    </source>
</evidence>
<organism evidence="2">
    <name type="scientific">Tetraselmis sp. GSL018</name>
    <dbReference type="NCBI Taxonomy" id="582737"/>
    <lineage>
        <taxon>Eukaryota</taxon>
        <taxon>Viridiplantae</taxon>
        <taxon>Chlorophyta</taxon>
        <taxon>core chlorophytes</taxon>
        <taxon>Chlorodendrophyceae</taxon>
        <taxon>Chlorodendrales</taxon>
        <taxon>Chlorodendraceae</taxon>
        <taxon>Tetraselmis</taxon>
    </lineage>
</organism>
<feature type="region of interest" description="Disordered" evidence="1">
    <location>
        <begin position="21"/>
        <end position="63"/>
    </location>
</feature>
<gene>
    <name evidence="2" type="ORF">TSPGSL018_12157</name>
</gene>
<feature type="compositionally biased region" description="Basic and acidic residues" evidence="1">
    <location>
        <begin position="39"/>
        <end position="50"/>
    </location>
</feature>
<accession>A0A061S3F1</accession>